<dbReference type="Proteomes" id="UP001264335">
    <property type="component" value="Unassembled WGS sequence"/>
</dbReference>
<evidence type="ECO:0000313" key="4">
    <source>
        <dbReference type="Proteomes" id="UP001264335"/>
    </source>
</evidence>
<evidence type="ECO:0000313" key="3">
    <source>
        <dbReference type="EMBL" id="MDT2516911.1"/>
    </source>
</evidence>
<evidence type="ECO:0000313" key="2">
    <source>
        <dbReference type="EMBL" id="MDT2404850.1"/>
    </source>
</evidence>
<accession>A0AAJ2MIS8</accession>
<keyword evidence="1" id="KW-1133">Transmembrane helix</keyword>
<dbReference type="Proteomes" id="UP001260773">
    <property type="component" value="Unassembled WGS sequence"/>
</dbReference>
<dbReference type="EMBL" id="JARPWH010000141">
    <property type="protein sequence ID" value="MDT2404850.1"/>
    <property type="molecule type" value="Genomic_DNA"/>
</dbReference>
<evidence type="ECO:0000256" key="1">
    <source>
        <dbReference type="SAM" id="Phobius"/>
    </source>
</evidence>
<dbReference type="AlphaFoldDB" id="A0AAJ2MIS8"/>
<feature type="transmembrane region" description="Helical" evidence="1">
    <location>
        <begin position="37"/>
        <end position="53"/>
    </location>
</feature>
<dbReference type="EMBL" id="JARPWY010000117">
    <property type="protein sequence ID" value="MDT2516911.1"/>
    <property type="molecule type" value="Genomic_DNA"/>
</dbReference>
<reference evidence="3 4" key="1">
    <citation type="submission" date="2023-03" db="EMBL/GenBank/DDBJ databases">
        <authorList>
            <person name="Shen W."/>
            <person name="Cai J."/>
        </authorList>
    </citation>
    <scope>NUCLEOTIDE SEQUENCE [LARGE SCALE GENOMIC DNA]</scope>
    <source>
        <strain evidence="2">P33-2</strain>
        <strain evidence="3 4">Y2</strain>
    </source>
</reference>
<proteinExistence type="predicted"/>
<feature type="transmembrane region" description="Helical" evidence="1">
    <location>
        <begin position="12"/>
        <end position="31"/>
    </location>
</feature>
<dbReference type="PROSITE" id="PS51257">
    <property type="entry name" value="PROKAR_LIPOPROTEIN"/>
    <property type="match status" value="1"/>
</dbReference>
<keyword evidence="1" id="KW-0472">Membrane</keyword>
<organism evidence="3 4">
    <name type="scientific">Enterococcus avium</name>
    <name type="common">Streptococcus avium</name>
    <dbReference type="NCBI Taxonomy" id="33945"/>
    <lineage>
        <taxon>Bacteria</taxon>
        <taxon>Bacillati</taxon>
        <taxon>Bacillota</taxon>
        <taxon>Bacilli</taxon>
        <taxon>Lactobacillales</taxon>
        <taxon>Enterococcaceae</taxon>
        <taxon>Enterococcus</taxon>
    </lineage>
</organism>
<sequence length="71" mass="7929">MNRIIGYFKANLLMSISLVLAIISCLIGRFSSTFIDYKVIFSLFGLMLLIQGFEEVGLLRYIGVCQLNCGS</sequence>
<name>A0AAJ2MIS8_ENTAV</name>
<gene>
    <name evidence="2" type="ORF">P7D43_20990</name>
    <name evidence="3" type="ORF">P7D79_22060</name>
</gene>
<comment type="caution">
    <text evidence="3">The sequence shown here is derived from an EMBL/GenBank/DDBJ whole genome shotgun (WGS) entry which is preliminary data.</text>
</comment>
<protein>
    <submittedName>
        <fullName evidence="3">Uncharacterized protein</fullName>
    </submittedName>
</protein>
<keyword evidence="1" id="KW-0812">Transmembrane</keyword>